<dbReference type="Proteomes" id="UP000297564">
    <property type="component" value="Unassembled WGS sequence"/>
</dbReference>
<evidence type="ECO:0000313" key="7">
    <source>
        <dbReference type="Proteomes" id="UP000297564"/>
    </source>
</evidence>
<keyword evidence="3" id="KW-0288">FMN</keyword>
<dbReference type="InterPro" id="IPR012349">
    <property type="entry name" value="Split_barrel_FMN-bd"/>
</dbReference>
<gene>
    <name evidence="6" type="ORF">EZ242_12210</name>
</gene>
<evidence type="ECO:0000256" key="4">
    <source>
        <dbReference type="ARBA" id="ARBA00038054"/>
    </source>
</evidence>
<dbReference type="AlphaFoldDB" id="A0A4Z0BM90"/>
<evidence type="ECO:0000259" key="5">
    <source>
        <dbReference type="SMART" id="SM00903"/>
    </source>
</evidence>
<dbReference type="GO" id="GO:0010181">
    <property type="term" value="F:FMN binding"/>
    <property type="evidence" value="ECO:0007669"/>
    <property type="project" value="InterPro"/>
</dbReference>
<dbReference type="RefSeq" id="WP_135285433.1">
    <property type="nucleotide sequence ID" value="NZ_SMLL01000004.1"/>
</dbReference>
<dbReference type="Pfam" id="PF01613">
    <property type="entry name" value="Flavin_Reduct"/>
    <property type="match status" value="1"/>
</dbReference>
<dbReference type="GO" id="GO:0016646">
    <property type="term" value="F:oxidoreductase activity, acting on the CH-NH group of donors, NAD or NADP as acceptor"/>
    <property type="evidence" value="ECO:0007669"/>
    <property type="project" value="UniProtKB-ARBA"/>
</dbReference>
<reference evidence="6 7" key="1">
    <citation type="submission" date="2019-03" db="EMBL/GenBank/DDBJ databases">
        <title>Ramlibacter rhizophilus CCTCC AB2015357, whole genome shotgun sequence.</title>
        <authorList>
            <person name="Zhang X."/>
            <person name="Feng G."/>
            <person name="Zhu H."/>
        </authorList>
    </citation>
    <scope>NUCLEOTIDE SEQUENCE [LARGE SCALE GENOMIC DNA]</scope>
    <source>
        <strain evidence="6 7">CCTCC AB2015357</strain>
    </source>
</reference>
<dbReference type="SUPFAM" id="SSF50475">
    <property type="entry name" value="FMN-binding split barrel"/>
    <property type="match status" value="1"/>
</dbReference>
<keyword evidence="7" id="KW-1185">Reference proteome</keyword>
<sequence length="207" mass="22241">MRINAADLDPQQTYKLLTGIIVPRPIAWVATQSPEGVLNVAPFSAFTFVSNKPPMVGVNVGRKAGVMKDTGNNIRERGEYVVHIADESLLNAVHESAEEHPPEVSEVEVLGLQCTASDFISVPRLVAPPVAMECRLHQSIAFGVTGSEFIVGEVLAFHIRDGLASNYKIDTLALNPICRLGGPNYATLGRIVTLRAVGQTVKTVIDG</sequence>
<protein>
    <submittedName>
        <fullName evidence="6">Flavin reductase family protein</fullName>
    </submittedName>
</protein>
<dbReference type="SMART" id="SM00903">
    <property type="entry name" value="Flavin_Reduct"/>
    <property type="match status" value="1"/>
</dbReference>
<organism evidence="6 7">
    <name type="scientific">Ramlibacter rhizophilus</name>
    <dbReference type="NCBI Taxonomy" id="1781167"/>
    <lineage>
        <taxon>Bacteria</taxon>
        <taxon>Pseudomonadati</taxon>
        <taxon>Pseudomonadota</taxon>
        <taxon>Betaproteobacteria</taxon>
        <taxon>Burkholderiales</taxon>
        <taxon>Comamonadaceae</taxon>
        <taxon>Ramlibacter</taxon>
    </lineage>
</organism>
<proteinExistence type="inferred from homology"/>
<dbReference type="Gene3D" id="2.30.110.10">
    <property type="entry name" value="Electron Transport, Fmn-binding Protein, Chain A"/>
    <property type="match status" value="1"/>
</dbReference>
<dbReference type="OrthoDB" id="5946411at2"/>
<dbReference type="PANTHER" id="PTHR33798:SF5">
    <property type="entry name" value="FLAVIN REDUCTASE LIKE DOMAIN-CONTAINING PROTEIN"/>
    <property type="match status" value="1"/>
</dbReference>
<comment type="similarity">
    <text evidence="4">Belongs to the flavoredoxin family.</text>
</comment>
<accession>A0A4Z0BM90</accession>
<evidence type="ECO:0000313" key="6">
    <source>
        <dbReference type="EMBL" id="TFY99891.1"/>
    </source>
</evidence>
<dbReference type="PANTHER" id="PTHR33798">
    <property type="entry name" value="FLAVOPROTEIN OXYGENASE"/>
    <property type="match status" value="1"/>
</dbReference>
<evidence type="ECO:0000256" key="3">
    <source>
        <dbReference type="ARBA" id="ARBA00022643"/>
    </source>
</evidence>
<evidence type="ECO:0000256" key="1">
    <source>
        <dbReference type="ARBA" id="ARBA00001917"/>
    </source>
</evidence>
<comment type="cofactor">
    <cofactor evidence="1">
        <name>FMN</name>
        <dbReference type="ChEBI" id="CHEBI:58210"/>
    </cofactor>
</comment>
<comment type="caution">
    <text evidence="6">The sequence shown here is derived from an EMBL/GenBank/DDBJ whole genome shotgun (WGS) entry which is preliminary data.</text>
</comment>
<name>A0A4Z0BM90_9BURK</name>
<dbReference type="EMBL" id="SMLL01000004">
    <property type="protein sequence ID" value="TFY99891.1"/>
    <property type="molecule type" value="Genomic_DNA"/>
</dbReference>
<evidence type="ECO:0000256" key="2">
    <source>
        <dbReference type="ARBA" id="ARBA00022630"/>
    </source>
</evidence>
<dbReference type="InterPro" id="IPR002563">
    <property type="entry name" value="Flavin_Rdtase-like_dom"/>
</dbReference>
<feature type="domain" description="Flavin reductase like" evidence="5">
    <location>
        <begin position="19"/>
        <end position="169"/>
    </location>
</feature>
<keyword evidence="2" id="KW-0285">Flavoprotein</keyword>